<evidence type="ECO:0000313" key="12">
    <source>
        <dbReference type="EMBL" id="PJG84967.1"/>
    </source>
</evidence>
<keyword evidence="13" id="KW-1185">Reference proteome</keyword>
<evidence type="ECO:0000256" key="3">
    <source>
        <dbReference type="ARBA" id="ARBA00022448"/>
    </source>
</evidence>
<feature type="transmembrane region" description="Helical" evidence="9">
    <location>
        <begin position="21"/>
        <end position="46"/>
    </location>
</feature>
<dbReference type="InterPro" id="IPR058533">
    <property type="entry name" value="Cation_efflux_TM"/>
</dbReference>
<dbReference type="PANTHER" id="PTHR11562">
    <property type="entry name" value="CATION EFFLUX PROTEIN/ ZINC TRANSPORTER"/>
    <property type="match status" value="1"/>
</dbReference>
<dbReference type="Proteomes" id="UP000229329">
    <property type="component" value="Unassembled WGS sequence"/>
</dbReference>
<evidence type="ECO:0000256" key="5">
    <source>
        <dbReference type="ARBA" id="ARBA00022906"/>
    </source>
</evidence>
<sequence length="319" mass="35663">MNHHTHNHAGHHHGHDINQQVLKVSLIVIASFMLVEIIAGFITGSLALLSDAGHMLSDALALGFSLLAFKLGKKASNHHQTFGYKRAEILFALLNGLTLIIIAVFIIIEAVTRFSNPPQVASQGMLVVSILGLLVNLIIAWYMHRHSDIEENLNMKSAYLHVLSDLLGSIGAIIAALCILFFDWRIADPLISIFVSLLIANSGFNVIKSTLHILMQGAPKHIDQSKLITEIQQVKGVENIHDFHLWTLTSQQHLLSAHIVVDGNMTVHQAQNIRQEIEHLLQHYGIHHATLQMESQEHGHNEQLHCKMHDNHNHHAHQH</sequence>
<accession>A0A2M8S1F6</accession>
<comment type="caution">
    <text evidence="12">The sequence shown here is derived from an EMBL/GenBank/DDBJ whole genome shotgun (WGS) entry which is preliminary data.</text>
</comment>
<evidence type="ECO:0000256" key="6">
    <source>
        <dbReference type="ARBA" id="ARBA00022989"/>
    </source>
</evidence>
<evidence type="ECO:0000256" key="7">
    <source>
        <dbReference type="ARBA" id="ARBA00023065"/>
    </source>
</evidence>
<evidence type="ECO:0000256" key="8">
    <source>
        <dbReference type="ARBA" id="ARBA00023136"/>
    </source>
</evidence>
<evidence type="ECO:0000256" key="4">
    <source>
        <dbReference type="ARBA" id="ARBA00022692"/>
    </source>
</evidence>
<dbReference type="Pfam" id="PF01545">
    <property type="entry name" value="Cation_efflux"/>
    <property type="match status" value="1"/>
</dbReference>
<dbReference type="OrthoDB" id="9809646at2"/>
<feature type="transmembrane region" description="Helical" evidence="9">
    <location>
        <begin position="190"/>
        <end position="207"/>
    </location>
</feature>
<dbReference type="GO" id="GO:0005886">
    <property type="term" value="C:plasma membrane"/>
    <property type="evidence" value="ECO:0007669"/>
    <property type="project" value="TreeGrafter"/>
</dbReference>
<dbReference type="AlphaFoldDB" id="A0A2M8S1F6"/>
<dbReference type="Pfam" id="PF16916">
    <property type="entry name" value="ZT_dimer"/>
    <property type="match status" value="1"/>
</dbReference>
<evidence type="ECO:0000313" key="13">
    <source>
        <dbReference type="Proteomes" id="UP000229329"/>
    </source>
</evidence>
<dbReference type="EMBL" id="PHHA01000020">
    <property type="protein sequence ID" value="PJG84967.1"/>
    <property type="molecule type" value="Genomic_DNA"/>
</dbReference>
<evidence type="ECO:0000259" key="10">
    <source>
        <dbReference type="Pfam" id="PF01545"/>
    </source>
</evidence>
<feature type="transmembrane region" description="Helical" evidence="9">
    <location>
        <begin position="89"/>
        <end position="108"/>
    </location>
</feature>
<evidence type="ECO:0000256" key="9">
    <source>
        <dbReference type="SAM" id="Phobius"/>
    </source>
</evidence>
<organism evidence="12 13">
    <name type="scientific">Conservatibacter flavescens</name>
    <dbReference type="NCBI Taxonomy" id="28161"/>
    <lineage>
        <taxon>Bacteria</taxon>
        <taxon>Pseudomonadati</taxon>
        <taxon>Pseudomonadota</taxon>
        <taxon>Gammaproteobacteria</taxon>
        <taxon>Pasteurellales</taxon>
        <taxon>Pasteurellaceae</taxon>
        <taxon>Conservatibacter</taxon>
    </lineage>
</organism>
<dbReference type="Gene3D" id="3.30.70.1350">
    <property type="entry name" value="Cation efflux protein, cytoplasmic domain"/>
    <property type="match status" value="1"/>
</dbReference>
<dbReference type="SUPFAM" id="SSF161111">
    <property type="entry name" value="Cation efflux protein transmembrane domain-like"/>
    <property type="match status" value="1"/>
</dbReference>
<feature type="domain" description="Cation efflux protein cytoplasmic" evidence="11">
    <location>
        <begin position="219"/>
        <end position="295"/>
    </location>
</feature>
<keyword evidence="4 9" id="KW-0812">Transmembrane</keyword>
<protein>
    <submittedName>
        <fullName evidence="12">Uncharacterized protein</fullName>
    </submittedName>
</protein>
<feature type="domain" description="Cation efflux protein transmembrane" evidence="10">
    <location>
        <begin position="22"/>
        <end position="215"/>
    </location>
</feature>
<dbReference type="InterPro" id="IPR036837">
    <property type="entry name" value="Cation_efflux_CTD_sf"/>
</dbReference>
<comment type="similarity">
    <text evidence="2">Belongs to the cation diffusion facilitator (CDF) transporter (TC 2.A.4) family. SLC30A subfamily.</text>
</comment>
<feature type="transmembrane region" description="Helical" evidence="9">
    <location>
        <begin position="162"/>
        <end position="184"/>
    </location>
</feature>
<evidence type="ECO:0000256" key="1">
    <source>
        <dbReference type="ARBA" id="ARBA00004141"/>
    </source>
</evidence>
<feature type="transmembrane region" description="Helical" evidence="9">
    <location>
        <begin position="52"/>
        <end position="69"/>
    </location>
</feature>
<dbReference type="InterPro" id="IPR027470">
    <property type="entry name" value="Cation_efflux_CTD"/>
</dbReference>
<keyword evidence="6 9" id="KW-1133">Transmembrane helix</keyword>
<keyword evidence="5" id="KW-0862">Zinc</keyword>
<dbReference type="InterPro" id="IPR027469">
    <property type="entry name" value="Cation_efflux_TMD_sf"/>
</dbReference>
<dbReference type="GO" id="GO:0005385">
    <property type="term" value="F:zinc ion transmembrane transporter activity"/>
    <property type="evidence" value="ECO:0007669"/>
    <property type="project" value="TreeGrafter"/>
</dbReference>
<dbReference type="NCBIfam" id="TIGR01297">
    <property type="entry name" value="CDF"/>
    <property type="match status" value="1"/>
</dbReference>
<dbReference type="SUPFAM" id="SSF160240">
    <property type="entry name" value="Cation efflux protein cytoplasmic domain-like"/>
    <property type="match status" value="1"/>
</dbReference>
<dbReference type="InterPro" id="IPR002524">
    <property type="entry name" value="Cation_efflux"/>
</dbReference>
<feature type="transmembrane region" description="Helical" evidence="9">
    <location>
        <begin position="120"/>
        <end position="142"/>
    </location>
</feature>
<evidence type="ECO:0000259" key="11">
    <source>
        <dbReference type="Pfam" id="PF16916"/>
    </source>
</evidence>
<comment type="subcellular location">
    <subcellularLocation>
        <location evidence="1">Membrane</location>
        <topology evidence="1">Multi-pass membrane protein</topology>
    </subcellularLocation>
</comment>
<keyword evidence="8 9" id="KW-0472">Membrane</keyword>
<dbReference type="RefSeq" id="WP_100289245.1">
    <property type="nucleotide sequence ID" value="NZ_PHHA01000020.1"/>
</dbReference>
<keyword evidence="7" id="KW-0406">Ion transport</keyword>
<reference evidence="12 13" key="1">
    <citation type="submission" date="2017-11" db="EMBL/GenBank/DDBJ databases">
        <title>Reclassification of Bisgaard taxon 7 as Conservatibacter flavescens gen. nov., sp. nov.</title>
        <authorList>
            <person name="Christensen H."/>
        </authorList>
    </citation>
    <scope>NUCLEOTIDE SEQUENCE [LARGE SCALE GENOMIC DNA]</scope>
    <source>
        <strain evidence="12 13">7_4</strain>
    </source>
</reference>
<name>A0A2M8S1F6_9PAST</name>
<evidence type="ECO:0000256" key="2">
    <source>
        <dbReference type="ARBA" id="ARBA00008873"/>
    </source>
</evidence>
<dbReference type="PANTHER" id="PTHR11562:SF17">
    <property type="entry name" value="RE54080P-RELATED"/>
    <property type="match status" value="1"/>
</dbReference>
<gene>
    <name evidence="12" type="ORF">CVP05_09035</name>
</gene>
<dbReference type="Gene3D" id="1.20.1510.10">
    <property type="entry name" value="Cation efflux protein transmembrane domain"/>
    <property type="match status" value="1"/>
</dbReference>
<proteinExistence type="inferred from homology"/>
<keyword evidence="3" id="KW-0813">Transport</keyword>
<keyword evidence="5" id="KW-0864">Zinc transport</keyword>
<dbReference type="InterPro" id="IPR050681">
    <property type="entry name" value="CDF/SLC30A"/>
</dbReference>